<dbReference type="GO" id="GO:0005743">
    <property type="term" value="C:mitochondrial inner membrane"/>
    <property type="evidence" value="ECO:0007669"/>
    <property type="project" value="UniProtKB-SubCell"/>
</dbReference>
<feature type="transmembrane region" description="Helical" evidence="9">
    <location>
        <begin position="13"/>
        <end position="32"/>
    </location>
</feature>
<dbReference type="EMBL" id="VSRR010001045">
    <property type="protein sequence ID" value="MPC22028.1"/>
    <property type="molecule type" value="Genomic_DNA"/>
</dbReference>
<proteinExistence type="inferred from homology"/>
<dbReference type="Proteomes" id="UP000324222">
    <property type="component" value="Unassembled WGS sequence"/>
</dbReference>
<keyword evidence="11" id="KW-1185">Reference proteome</keyword>
<evidence type="ECO:0000256" key="7">
    <source>
        <dbReference type="ARBA" id="ARBA00023128"/>
    </source>
</evidence>
<evidence type="ECO:0000256" key="2">
    <source>
        <dbReference type="ARBA" id="ARBA00008370"/>
    </source>
</evidence>
<dbReference type="PANTHER" id="PTHR17130">
    <property type="entry name" value="MITOCHONDRIAL OUTER MEMBRANE PROTEIN 25"/>
    <property type="match status" value="1"/>
</dbReference>
<evidence type="ECO:0000256" key="1">
    <source>
        <dbReference type="ARBA" id="ARBA00004434"/>
    </source>
</evidence>
<dbReference type="GO" id="GO:0033617">
    <property type="term" value="P:mitochondrial respiratory chain complex IV assembly"/>
    <property type="evidence" value="ECO:0007669"/>
    <property type="project" value="TreeGrafter"/>
</dbReference>
<evidence type="ECO:0000256" key="9">
    <source>
        <dbReference type="SAM" id="Phobius"/>
    </source>
</evidence>
<accession>A0A5B7DKQ7</accession>
<evidence type="ECO:0000256" key="5">
    <source>
        <dbReference type="ARBA" id="ARBA00022792"/>
    </source>
</evidence>
<comment type="similarity">
    <text evidence="2">Belongs to the COX16 family.</text>
</comment>
<evidence type="ECO:0000313" key="11">
    <source>
        <dbReference type="Proteomes" id="UP000324222"/>
    </source>
</evidence>
<keyword evidence="4 9" id="KW-0812">Transmembrane</keyword>
<protein>
    <recommendedName>
        <fullName evidence="3">Cytochrome c oxidase assembly protein COX16 homolog, mitochondrial</fullName>
    </recommendedName>
</protein>
<name>A0A5B7DKQ7_PORTR</name>
<comment type="caution">
    <text evidence="10">The sequence shown here is derived from an EMBL/GenBank/DDBJ whole genome shotgun (WGS) entry which is preliminary data.</text>
</comment>
<keyword evidence="8 9" id="KW-0472">Membrane</keyword>
<reference evidence="10 11" key="1">
    <citation type="submission" date="2019-05" db="EMBL/GenBank/DDBJ databases">
        <title>Another draft genome of Portunus trituberculatus and its Hox gene families provides insights of decapod evolution.</title>
        <authorList>
            <person name="Jeong J.-H."/>
            <person name="Song I."/>
            <person name="Kim S."/>
            <person name="Choi T."/>
            <person name="Kim D."/>
            <person name="Ryu S."/>
            <person name="Kim W."/>
        </authorList>
    </citation>
    <scope>NUCLEOTIDE SEQUENCE [LARGE SCALE GENOMIC DNA]</scope>
    <source>
        <tissue evidence="10">Muscle</tissue>
    </source>
</reference>
<evidence type="ECO:0000256" key="4">
    <source>
        <dbReference type="ARBA" id="ARBA00022692"/>
    </source>
</evidence>
<comment type="subcellular location">
    <subcellularLocation>
        <location evidence="1">Mitochondrion inner membrane</location>
        <topology evidence="1">Single-pass membrane protein</topology>
    </subcellularLocation>
</comment>
<evidence type="ECO:0000256" key="3">
    <source>
        <dbReference type="ARBA" id="ARBA00021814"/>
    </source>
</evidence>
<evidence type="ECO:0000256" key="8">
    <source>
        <dbReference type="ARBA" id="ARBA00023136"/>
    </source>
</evidence>
<sequence>MGIRFFGRKSTRFGVPFILLVVGGSFGLREFAQLRYDFRTRRTISKEDAEKMGIKMKDAQEVTLESEYEKIAQIDTSNWENVRGPRPWEEGNKLYEEAVERVKKMETGK</sequence>
<gene>
    <name evidence="10" type="primary">Cox16</name>
    <name evidence="10" type="ORF">E2C01_015034</name>
</gene>
<dbReference type="InterPro" id="IPR020164">
    <property type="entry name" value="Cyt_c_Oxase_assmbl_COX16"/>
</dbReference>
<keyword evidence="5" id="KW-0999">Mitochondrion inner membrane</keyword>
<organism evidence="10 11">
    <name type="scientific">Portunus trituberculatus</name>
    <name type="common">Swimming crab</name>
    <name type="synonym">Neptunus trituberculatus</name>
    <dbReference type="NCBI Taxonomy" id="210409"/>
    <lineage>
        <taxon>Eukaryota</taxon>
        <taxon>Metazoa</taxon>
        <taxon>Ecdysozoa</taxon>
        <taxon>Arthropoda</taxon>
        <taxon>Crustacea</taxon>
        <taxon>Multicrustacea</taxon>
        <taxon>Malacostraca</taxon>
        <taxon>Eumalacostraca</taxon>
        <taxon>Eucarida</taxon>
        <taxon>Decapoda</taxon>
        <taxon>Pleocyemata</taxon>
        <taxon>Brachyura</taxon>
        <taxon>Eubrachyura</taxon>
        <taxon>Portunoidea</taxon>
        <taxon>Portunidae</taxon>
        <taxon>Portuninae</taxon>
        <taxon>Portunus</taxon>
    </lineage>
</organism>
<evidence type="ECO:0000256" key="6">
    <source>
        <dbReference type="ARBA" id="ARBA00022989"/>
    </source>
</evidence>
<dbReference type="Pfam" id="PF14138">
    <property type="entry name" value="COX16"/>
    <property type="match status" value="1"/>
</dbReference>
<keyword evidence="6 9" id="KW-1133">Transmembrane helix</keyword>
<keyword evidence="7" id="KW-0496">Mitochondrion</keyword>
<evidence type="ECO:0000313" key="10">
    <source>
        <dbReference type="EMBL" id="MPC22028.1"/>
    </source>
</evidence>
<dbReference type="PANTHER" id="PTHR17130:SF14">
    <property type="entry name" value="CYTOCHROME C OXIDASE ASSEMBLY PROTEIN COX16 HOMOLOG, MITOCHONDRIAL"/>
    <property type="match status" value="1"/>
</dbReference>
<dbReference type="AlphaFoldDB" id="A0A5B7DKQ7"/>
<dbReference type="OrthoDB" id="5516033at2759"/>